<protein>
    <submittedName>
        <fullName evidence="1">Uncharacterized protein</fullName>
    </submittedName>
</protein>
<proteinExistence type="predicted"/>
<dbReference type="AlphaFoldDB" id="B9D645"/>
<gene>
    <name evidence="1" type="ORF">CAMRE0001_0066</name>
</gene>
<feature type="non-terminal residue" evidence="1">
    <location>
        <position position="56"/>
    </location>
</feature>
<name>B9D645_CAMRE</name>
<organism evidence="1 2">
    <name type="scientific">Campylobacter rectus RM3267</name>
    <dbReference type="NCBI Taxonomy" id="553218"/>
    <lineage>
        <taxon>Bacteria</taxon>
        <taxon>Pseudomonadati</taxon>
        <taxon>Campylobacterota</taxon>
        <taxon>Epsilonproteobacteria</taxon>
        <taxon>Campylobacterales</taxon>
        <taxon>Campylobacteraceae</taxon>
        <taxon>Campylobacter</taxon>
    </lineage>
</organism>
<dbReference type="EMBL" id="ACFU01000073">
    <property type="protein sequence ID" value="EEF12537.1"/>
    <property type="molecule type" value="Genomic_DNA"/>
</dbReference>
<comment type="caution">
    <text evidence="1">The sequence shown here is derived from an EMBL/GenBank/DDBJ whole genome shotgun (WGS) entry which is preliminary data.</text>
</comment>
<accession>B9D645</accession>
<evidence type="ECO:0000313" key="2">
    <source>
        <dbReference type="Proteomes" id="UP000003082"/>
    </source>
</evidence>
<dbReference type="Proteomes" id="UP000003082">
    <property type="component" value="Unassembled WGS sequence"/>
</dbReference>
<keyword evidence="2" id="KW-1185">Reference proteome</keyword>
<reference evidence="1 2" key="1">
    <citation type="submission" date="2008-08" db="EMBL/GenBank/DDBJ databases">
        <authorList>
            <person name="Madupu R."/>
            <person name="Durkin A.S."/>
            <person name="Torralba M."/>
            <person name="Methe B."/>
            <person name="Sutton G.G."/>
            <person name="Strausberg R.L."/>
            <person name="Nelson K.E."/>
        </authorList>
    </citation>
    <scope>NUCLEOTIDE SEQUENCE [LARGE SCALE GENOMIC DNA]</scope>
    <source>
        <strain evidence="1 2">RM3267</strain>
    </source>
</reference>
<sequence length="56" mass="6438">MSELQINKISNAFLRKQKIFACKLATANRPKRSEQKELLDEKNNYSIFSCAFGNPC</sequence>
<evidence type="ECO:0000313" key="1">
    <source>
        <dbReference type="EMBL" id="EEF12537.1"/>
    </source>
</evidence>